<comment type="caution">
    <text evidence="1">The sequence shown here is derived from an EMBL/GenBank/DDBJ whole genome shotgun (WGS) entry which is preliminary data.</text>
</comment>
<reference evidence="1" key="1">
    <citation type="journal article" date="2015" name="Nature">
        <title>Complex archaea that bridge the gap between prokaryotes and eukaryotes.</title>
        <authorList>
            <person name="Spang A."/>
            <person name="Saw J.H."/>
            <person name="Jorgensen S.L."/>
            <person name="Zaremba-Niedzwiedzka K."/>
            <person name="Martijn J."/>
            <person name="Lind A.E."/>
            <person name="van Eijk R."/>
            <person name="Schleper C."/>
            <person name="Guy L."/>
            <person name="Ettema T.J."/>
        </authorList>
    </citation>
    <scope>NUCLEOTIDE SEQUENCE</scope>
</reference>
<sequence>TWAGATITGGCVLGLNSSIFQPAAGGDSTTFFQVLDADGGTPILNVDTVNERVGIGTTTPGLYMLAPFNITGDATTIEDRHEGIWIRAKTASYIVQINVRGSRLEIGGGVALDTDPAMSVDYLTGNLTVAGDIELGHDSDTTITRASAGDLNIESNIIYRAGGTDVPIADGGTGAGTAQAAIDALSAVSGATNEHVLTKDTGTGNATWKAAAGGGTGFGRPLVFTPQMNEPPSANFATLDLRNLHPVLDFDATTNESAVFRGVLPTGYASGGLTVYIHYAMTSAEVNTVDWDVAFERIGDQQLDIDGDSFAAVNSVDNTTVPGTTGLVDVVSIAFTDGADMDSIAAGESFRIKITRDAVSDDAAGDAEILFVVVKET</sequence>
<feature type="non-terminal residue" evidence="1">
    <location>
        <position position="1"/>
    </location>
</feature>
<organism evidence="1">
    <name type="scientific">marine sediment metagenome</name>
    <dbReference type="NCBI Taxonomy" id="412755"/>
    <lineage>
        <taxon>unclassified sequences</taxon>
        <taxon>metagenomes</taxon>
        <taxon>ecological metagenomes</taxon>
    </lineage>
</organism>
<dbReference type="EMBL" id="LAZR01020186">
    <property type="protein sequence ID" value="KKL89800.1"/>
    <property type="molecule type" value="Genomic_DNA"/>
</dbReference>
<gene>
    <name evidence="1" type="ORF">LCGC14_1911050</name>
</gene>
<accession>A0A0F9I7M6</accession>
<evidence type="ECO:0000313" key="1">
    <source>
        <dbReference type="EMBL" id="KKL89800.1"/>
    </source>
</evidence>
<proteinExistence type="predicted"/>
<dbReference type="AlphaFoldDB" id="A0A0F9I7M6"/>
<name>A0A0F9I7M6_9ZZZZ</name>
<protein>
    <submittedName>
        <fullName evidence="1">Uncharacterized protein</fullName>
    </submittedName>
</protein>